<organism evidence="10 11">
    <name type="scientific">Platanthera zijinensis</name>
    <dbReference type="NCBI Taxonomy" id="2320716"/>
    <lineage>
        <taxon>Eukaryota</taxon>
        <taxon>Viridiplantae</taxon>
        <taxon>Streptophyta</taxon>
        <taxon>Embryophyta</taxon>
        <taxon>Tracheophyta</taxon>
        <taxon>Spermatophyta</taxon>
        <taxon>Magnoliopsida</taxon>
        <taxon>Liliopsida</taxon>
        <taxon>Asparagales</taxon>
        <taxon>Orchidaceae</taxon>
        <taxon>Orchidoideae</taxon>
        <taxon>Orchideae</taxon>
        <taxon>Orchidinae</taxon>
        <taxon>Platanthera</taxon>
    </lineage>
</organism>
<gene>
    <name evidence="10" type="ORF">KSP39_PZI005371</name>
</gene>
<comment type="subcellular location">
    <subcellularLocation>
        <location evidence="1">Cell membrane</location>
        <topology evidence="1">Lipid-anchor</topology>
        <topology evidence="1">GPI-anchor</topology>
    </subcellularLocation>
</comment>
<evidence type="ECO:0000256" key="3">
    <source>
        <dbReference type="ARBA" id="ARBA00022622"/>
    </source>
</evidence>
<dbReference type="SUPFAM" id="SSF47699">
    <property type="entry name" value="Bifunctional inhibitor/lipid-transfer protein/seed storage 2S albumin"/>
    <property type="match status" value="1"/>
</dbReference>
<keyword evidence="5" id="KW-1015">Disulfide bond</keyword>
<proteinExistence type="inferred from homology"/>
<feature type="signal peptide" evidence="8">
    <location>
        <begin position="1"/>
        <end position="25"/>
    </location>
</feature>
<keyword evidence="6" id="KW-0325">Glycoprotein</keyword>
<accession>A0AAP0BT03</accession>
<keyword evidence="7" id="KW-0449">Lipoprotein</keyword>
<evidence type="ECO:0000256" key="1">
    <source>
        <dbReference type="ARBA" id="ARBA00004609"/>
    </source>
</evidence>
<evidence type="ECO:0000256" key="7">
    <source>
        <dbReference type="ARBA" id="ARBA00023288"/>
    </source>
</evidence>
<comment type="similarity">
    <text evidence="2">Belongs to the plant LTP family.</text>
</comment>
<dbReference type="FunFam" id="1.10.110.10:FF:000001">
    <property type="entry name" value="Bifunctional inhibitor/lipid-transfer protein/seed storage 2S albumin superfamily protein"/>
    <property type="match status" value="1"/>
</dbReference>
<dbReference type="InterPro" id="IPR016140">
    <property type="entry name" value="Bifunc_inhib/LTP/seed_store"/>
</dbReference>
<name>A0AAP0BT03_9ASPA</name>
<keyword evidence="4 8" id="KW-0732">Signal</keyword>
<evidence type="ECO:0000256" key="5">
    <source>
        <dbReference type="ARBA" id="ARBA00023157"/>
    </source>
</evidence>
<dbReference type="Proteomes" id="UP001418222">
    <property type="component" value="Unassembled WGS sequence"/>
</dbReference>
<dbReference type="CDD" id="cd00010">
    <property type="entry name" value="AAI_LTSS"/>
    <property type="match status" value="1"/>
</dbReference>
<comment type="caution">
    <text evidence="10">The sequence shown here is derived from an EMBL/GenBank/DDBJ whole genome shotgun (WGS) entry which is preliminary data.</text>
</comment>
<dbReference type="PANTHER" id="PTHR33044">
    <property type="entry name" value="BIFUNCTIONAL INHIBITOR/LIPID-TRANSFER PROTEIN/SEED STORAGE 2S ALBUMIN SUPERFAMILY PROTEIN-RELATED"/>
    <property type="match status" value="1"/>
</dbReference>
<sequence>MAARVLALALAMITTIELMWMCGHAQSSDCTSTIVGLSSCLNYITGSTDTPSVPCCTQLAKVVQSAPRCLCTVLNGGASRFGVIINQTRALALPGACNVQTPPVSRCKGKVGLPPKLIWNCS</sequence>
<dbReference type="Gene3D" id="1.10.110.10">
    <property type="entry name" value="Plant lipid-transfer and hydrophobic proteins"/>
    <property type="match status" value="1"/>
</dbReference>
<keyword evidence="11" id="KW-1185">Reference proteome</keyword>
<dbReference type="AlphaFoldDB" id="A0AAP0BT03"/>
<evidence type="ECO:0000259" key="9">
    <source>
        <dbReference type="SMART" id="SM00499"/>
    </source>
</evidence>
<keyword evidence="3" id="KW-0336">GPI-anchor</keyword>
<dbReference type="EMBL" id="JBBWWQ010000004">
    <property type="protein sequence ID" value="KAK8948726.1"/>
    <property type="molecule type" value="Genomic_DNA"/>
</dbReference>
<evidence type="ECO:0000313" key="10">
    <source>
        <dbReference type="EMBL" id="KAK8948726.1"/>
    </source>
</evidence>
<dbReference type="InterPro" id="IPR036312">
    <property type="entry name" value="Bifun_inhib/LTP/seed_sf"/>
</dbReference>
<evidence type="ECO:0000256" key="2">
    <source>
        <dbReference type="ARBA" id="ARBA00009748"/>
    </source>
</evidence>
<dbReference type="GO" id="GO:0098552">
    <property type="term" value="C:side of membrane"/>
    <property type="evidence" value="ECO:0007669"/>
    <property type="project" value="UniProtKB-KW"/>
</dbReference>
<evidence type="ECO:0000313" key="11">
    <source>
        <dbReference type="Proteomes" id="UP001418222"/>
    </source>
</evidence>
<evidence type="ECO:0000256" key="4">
    <source>
        <dbReference type="ARBA" id="ARBA00022729"/>
    </source>
</evidence>
<reference evidence="10 11" key="1">
    <citation type="journal article" date="2022" name="Nat. Plants">
        <title>Genomes of leafy and leafless Platanthera orchids illuminate the evolution of mycoheterotrophy.</title>
        <authorList>
            <person name="Li M.H."/>
            <person name="Liu K.W."/>
            <person name="Li Z."/>
            <person name="Lu H.C."/>
            <person name="Ye Q.L."/>
            <person name="Zhang D."/>
            <person name="Wang J.Y."/>
            <person name="Li Y.F."/>
            <person name="Zhong Z.M."/>
            <person name="Liu X."/>
            <person name="Yu X."/>
            <person name="Liu D.K."/>
            <person name="Tu X.D."/>
            <person name="Liu B."/>
            <person name="Hao Y."/>
            <person name="Liao X.Y."/>
            <person name="Jiang Y.T."/>
            <person name="Sun W.H."/>
            <person name="Chen J."/>
            <person name="Chen Y.Q."/>
            <person name="Ai Y."/>
            <person name="Zhai J.W."/>
            <person name="Wu S.S."/>
            <person name="Zhou Z."/>
            <person name="Hsiao Y.Y."/>
            <person name="Wu W.L."/>
            <person name="Chen Y.Y."/>
            <person name="Lin Y.F."/>
            <person name="Hsu J.L."/>
            <person name="Li C.Y."/>
            <person name="Wang Z.W."/>
            <person name="Zhao X."/>
            <person name="Zhong W.Y."/>
            <person name="Ma X.K."/>
            <person name="Ma L."/>
            <person name="Huang J."/>
            <person name="Chen G.Z."/>
            <person name="Huang M.Z."/>
            <person name="Huang L."/>
            <person name="Peng D.H."/>
            <person name="Luo Y.B."/>
            <person name="Zou S.Q."/>
            <person name="Chen S.P."/>
            <person name="Lan S."/>
            <person name="Tsai W.C."/>
            <person name="Van de Peer Y."/>
            <person name="Liu Z.J."/>
        </authorList>
    </citation>
    <scope>NUCLEOTIDE SEQUENCE [LARGE SCALE GENOMIC DNA]</scope>
    <source>
        <strain evidence="10">Lor287</strain>
    </source>
</reference>
<feature type="domain" description="Bifunctional inhibitor/plant lipid transfer protein/seed storage helical" evidence="9">
    <location>
        <begin position="30"/>
        <end position="107"/>
    </location>
</feature>
<dbReference type="SMART" id="SM00499">
    <property type="entry name" value="AAI"/>
    <property type="match status" value="1"/>
</dbReference>
<keyword evidence="3" id="KW-0472">Membrane</keyword>
<dbReference type="GO" id="GO:0005886">
    <property type="term" value="C:plasma membrane"/>
    <property type="evidence" value="ECO:0007669"/>
    <property type="project" value="UniProtKB-SubCell"/>
</dbReference>
<evidence type="ECO:0000256" key="6">
    <source>
        <dbReference type="ARBA" id="ARBA00023180"/>
    </source>
</evidence>
<protein>
    <recommendedName>
        <fullName evidence="9">Bifunctional inhibitor/plant lipid transfer protein/seed storage helical domain-containing protein</fullName>
    </recommendedName>
</protein>
<dbReference type="InterPro" id="IPR043325">
    <property type="entry name" value="LTSS"/>
</dbReference>
<dbReference type="Pfam" id="PF14368">
    <property type="entry name" value="LTP_2"/>
    <property type="match status" value="1"/>
</dbReference>
<feature type="chain" id="PRO_5042992521" description="Bifunctional inhibitor/plant lipid transfer protein/seed storage helical domain-containing protein" evidence="8">
    <location>
        <begin position="26"/>
        <end position="122"/>
    </location>
</feature>
<evidence type="ECO:0000256" key="8">
    <source>
        <dbReference type="SAM" id="SignalP"/>
    </source>
</evidence>